<dbReference type="GO" id="GO:0015171">
    <property type="term" value="F:amino acid transmembrane transporter activity"/>
    <property type="evidence" value="ECO:0007669"/>
    <property type="project" value="TreeGrafter"/>
</dbReference>
<keyword evidence="2" id="KW-1003">Cell membrane</keyword>
<keyword evidence="3 6" id="KW-0812">Transmembrane</keyword>
<evidence type="ECO:0000256" key="4">
    <source>
        <dbReference type="ARBA" id="ARBA00022989"/>
    </source>
</evidence>
<feature type="transmembrane region" description="Helical" evidence="6">
    <location>
        <begin position="135"/>
        <end position="153"/>
    </location>
</feature>
<dbReference type="STRING" id="74348.SAMN04488523_11023"/>
<proteinExistence type="predicted"/>
<evidence type="ECO:0000256" key="5">
    <source>
        <dbReference type="ARBA" id="ARBA00023136"/>
    </source>
</evidence>
<keyword evidence="4 6" id="KW-1133">Transmembrane helix</keyword>
<gene>
    <name evidence="7" type="ORF">SAMN04488523_11023</name>
</gene>
<accession>A0A1I2D2Y6</accession>
<dbReference type="PANTHER" id="PTHR30086:SF20">
    <property type="entry name" value="ARGININE EXPORTER PROTEIN ARGO-RELATED"/>
    <property type="match status" value="1"/>
</dbReference>
<evidence type="ECO:0000256" key="1">
    <source>
        <dbReference type="ARBA" id="ARBA00004651"/>
    </source>
</evidence>
<name>A0A1I2D2Y6_9RHOB</name>
<dbReference type="EMBL" id="FOMW01000010">
    <property type="protein sequence ID" value="SFE74892.1"/>
    <property type="molecule type" value="Genomic_DNA"/>
</dbReference>
<feature type="transmembrane region" description="Helical" evidence="6">
    <location>
        <begin position="100"/>
        <end position="123"/>
    </location>
</feature>
<evidence type="ECO:0000256" key="2">
    <source>
        <dbReference type="ARBA" id="ARBA00022475"/>
    </source>
</evidence>
<organism evidence="7 8">
    <name type="scientific">Sulfitobacter brevis</name>
    <dbReference type="NCBI Taxonomy" id="74348"/>
    <lineage>
        <taxon>Bacteria</taxon>
        <taxon>Pseudomonadati</taxon>
        <taxon>Pseudomonadota</taxon>
        <taxon>Alphaproteobacteria</taxon>
        <taxon>Rhodobacterales</taxon>
        <taxon>Roseobacteraceae</taxon>
        <taxon>Sulfitobacter</taxon>
    </lineage>
</organism>
<evidence type="ECO:0000256" key="3">
    <source>
        <dbReference type="ARBA" id="ARBA00022692"/>
    </source>
</evidence>
<protein>
    <submittedName>
        <fullName evidence="7">Threonine/homoserine/homoserine lactone efflux protein</fullName>
    </submittedName>
</protein>
<evidence type="ECO:0000313" key="7">
    <source>
        <dbReference type="EMBL" id="SFE74892.1"/>
    </source>
</evidence>
<dbReference type="Proteomes" id="UP000198977">
    <property type="component" value="Unassembled WGS sequence"/>
</dbReference>
<dbReference type="PANTHER" id="PTHR30086">
    <property type="entry name" value="ARGININE EXPORTER PROTEIN ARGO"/>
    <property type="match status" value="1"/>
</dbReference>
<sequence length="154" mass="16606">MLWPLVAVLGISWILSVFDMFMAVMRWVACGVFLLMGGLLIAHADAKIDKNSRLTRPGMWSGFVAGLIAILGNPKAVLFYIGVLPGFFDLRQITWVDVAVIIGVSTIIPLLGNLALAGFVGHLRGLITNPKTLRRINLVSGVLLIVVGVAIPFI</sequence>
<evidence type="ECO:0000313" key="8">
    <source>
        <dbReference type="Proteomes" id="UP000198977"/>
    </source>
</evidence>
<dbReference type="GO" id="GO:0005886">
    <property type="term" value="C:plasma membrane"/>
    <property type="evidence" value="ECO:0007669"/>
    <property type="project" value="UniProtKB-SubCell"/>
</dbReference>
<dbReference type="InterPro" id="IPR001123">
    <property type="entry name" value="LeuE-type"/>
</dbReference>
<keyword evidence="5 6" id="KW-0472">Membrane</keyword>
<feature type="transmembrane region" description="Helical" evidence="6">
    <location>
        <begin position="20"/>
        <end position="42"/>
    </location>
</feature>
<dbReference type="AlphaFoldDB" id="A0A1I2D2Y6"/>
<feature type="transmembrane region" description="Helical" evidence="6">
    <location>
        <begin position="63"/>
        <end position="88"/>
    </location>
</feature>
<keyword evidence="8" id="KW-1185">Reference proteome</keyword>
<dbReference type="Pfam" id="PF01810">
    <property type="entry name" value="LysE"/>
    <property type="match status" value="1"/>
</dbReference>
<evidence type="ECO:0000256" key="6">
    <source>
        <dbReference type="SAM" id="Phobius"/>
    </source>
</evidence>
<reference evidence="7 8" key="1">
    <citation type="submission" date="2016-10" db="EMBL/GenBank/DDBJ databases">
        <authorList>
            <person name="de Groot N.N."/>
        </authorList>
    </citation>
    <scope>NUCLEOTIDE SEQUENCE [LARGE SCALE GENOMIC DNA]</scope>
    <source>
        <strain evidence="7 8">DSM 11443</strain>
    </source>
</reference>
<comment type="subcellular location">
    <subcellularLocation>
        <location evidence="1">Cell membrane</location>
        <topology evidence="1">Multi-pass membrane protein</topology>
    </subcellularLocation>
</comment>